<feature type="transmembrane region" description="Helical" evidence="1">
    <location>
        <begin position="386"/>
        <end position="402"/>
    </location>
</feature>
<evidence type="ECO:0000313" key="2">
    <source>
        <dbReference type="EMBL" id="ATY83853.1"/>
    </source>
</evidence>
<dbReference type="Proteomes" id="UP000231932">
    <property type="component" value="Chromosome"/>
</dbReference>
<sequence length="452" mass="50554">MSDTEFRLVLSAVHVAFYLICFFITFRPIMTTFHLTLIMASIAFGIRPALSAIADSYTLYPTAGGTWAYESGMIYQFLFMFTYAVGYLIRYRSTWGNHVKIQLKPSKSGLVVSLLLGLGAVLAIHLLSHGLWLPTRRSQTLTSVVPFGKYLFPLAVIPLTMVLPLVFVRLQYKMTPLRLLVGALVVGVCVVLLSLLYQRGFILIGIILFLWMLDRLHRLSVKRAVTFGVAALVLLFTIRPVVNEVLTISRPTVDTHQDQNVPLRVTDFVRENILSKPNFDNADVWPVVIDFVKRNGELEGSGYLAVPLRFFSPSLRNELNVPTVVDTLNSYYWGESYWKTNFGFNVTMSQELYMNFGLIGLFLGWLPGLLTAVVDRYLSRLQTVRDYTLYVVFAGWVCGGFTSDTAGIVQWSVAILLFALLLRAVGRVRLTSGGINDSPASGKGGRLCADRS</sequence>
<dbReference type="AlphaFoldDB" id="A0A2K8N2W6"/>
<gene>
    <name evidence="2" type="ORF">CVV65_01770</name>
</gene>
<organism evidence="2 3">
    <name type="scientific">Kyrpidia spormannii</name>
    <dbReference type="NCBI Taxonomy" id="2055160"/>
    <lineage>
        <taxon>Bacteria</taxon>
        <taxon>Bacillati</taxon>
        <taxon>Bacillota</taxon>
        <taxon>Bacilli</taxon>
        <taxon>Bacillales</taxon>
        <taxon>Alicyclobacillaceae</taxon>
        <taxon>Kyrpidia</taxon>
    </lineage>
</organism>
<feature type="transmembrane region" description="Helical" evidence="1">
    <location>
        <begin position="352"/>
        <end position="374"/>
    </location>
</feature>
<reference evidence="3" key="1">
    <citation type="submission" date="2017-11" db="EMBL/GenBank/DDBJ databases">
        <title>Complete Genome Sequence of Kyrpidia sp. Strain EA-1, a thermophilic, hydrogen-oxidizing Bacterium, isolated from the Azores.</title>
        <authorList>
            <person name="Reiner J.E."/>
            <person name="Lapp C.J."/>
            <person name="Bunk B."/>
            <person name="Gescher J."/>
        </authorList>
    </citation>
    <scope>NUCLEOTIDE SEQUENCE [LARGE SCALE GENOMIC DNA]</scope>
    <source>
        <strain evidence="3">EA-1</strain>
    </source>
</reference>
<keyword evidence="3" id="KW-1185">Reference proteome</keyword>
<feature type="transmembrane region" description="Helical" evidence="1">
    <location>
        <begin position="110"/>
        <end position="130"/>
    </location>
</feature>
<evidence type="ECO:0008006" key="4">
    <source>
        <dbReference type="Google" id="ProtNLM"/>
    </source>
</evidence>
<proteinExistence type="predicted"/>
<feature type="transmembrane region" description="Helical" evidence="1">
    <location>
        <begin position="73"/>
        <end position="89"/>
    </location>
</feature>
<keyword evidence="1" id="KW-0812">Transmembrane</keyword>
<accession>A0A2K8N2W6</accession>
<name>A0A2K8N2W6_9BACL</name>
<evidence type="ECO:0000313" key="3">
    <source>
        <dbReference type="Proteomes" id="UP000231932"/>
    </source>
</evidence>
<feature type="transmembrane region" description="Helical" evidence="1">
    <location>
        <begin position="224"/>
        <end position="242"/>
    </location>
</feature>
<keyword evidence="1" id="KW-0472">Membrane</keyword>
<evidence type="ECO:0000256" key="1">
    <source>
        <dbReference type="SAM" id="Phobius"/>
    </source>
</evidence>
<protein>
    <recommendedName>
        <fullName evidence="4">Oligosaccharide repeat unit polymerase</fullName>
    </recommendedName>
</protein>
<feature type="transmembrane region" description="Helical" evidence="1">
    <location>
        <begin position="150"/>
        <end position="170"/>
    </location>
</feature>
<dbReference type="KEGG" id="kyr:CVV65_01770"/>
<feature type="transmembrane region" description="Helical" evidence="1">
    <location>
        <begin position="6"/>
        <end position="26"/>
    </location>
</feature>
<feature type="transmembrane region" description="Helical" evidence="1">
    <location>
        <begin position="177"/>
        <end position="195"/>
    </location>
</feature>
<keyword evidence="1" id="KW-1133">Transmembrane helix</keyword>
<dbReference type="EMBL" id="CP024955">
    <property type="protein sequence ID" value="ATY83853.1"/>
    <property type="molecule type" value="Genomic_DNA"/>
</dbReference>